<dbReference type="Proteomes" id="UP001200557">
    <property type="component" value="Unassembled WGS sequence"/>
</dbReference>
<comment type="caution">
    <text evidence="3">The sequence shown here is derived from an EMBL/GenBank/DDBJ whole genome shotgun (WGS) entry which is preliminary data.</text>
</comment>
<gene>
    <name evidence="3" type="ORF">L0664_03055</name>
</gene>
<dbReference type="RefSeq" id="WP_235224156.1">
    <property type="nucleotide sequence ID" value="NZ_JAKGAQ010000001.1"/>
</dbReference>
<evidence type="ECO:0000259" key="2">
    <source>
        <dbReference type="PROSITE" id="PS51186"/>
    </source>
</evidence>
<evidence type="ECO:0000313" key="3">
    <source>
        <dbReference type="EMBL" id="MCF2870036.1"/>
    </source>
</evidence>
<name>A0ABS9CS22_9RHOB</name>
<dbReference type="EMBL" id="JAKGAQ010000001">
    <property type="protein sequence ID" value="MCF2870036.1"/>
    <property type="molecule type" value="Genomic_DNA"/>
</dbReference>
<dbReference type="Gene3D" id="3.40.630.30">
    <property type="match status" value="1"/>
</dbReference>
<dbReference type="InterPro" id="IPR000182">
    <property type="entry name" value="GNAT_dom"/>
</dbReference>
<dbReference type="SUPFAM" id="SSF55729">
    <property type="entry name" value="Acyl-CoA N-acyltransferases (Nat)"/>
    <property type="match status" value="1"/>
</dbReference>
<sequence>MKQITIRPAVATDADWIVAQHSDLYARDDGFDDTFAVLVADIVAEFFDQHDGEKERGWIAEMDGQRVGCIFCVRVTETTAKLRLFLLSPQARGQGLGQQLLATCTDFARDTGYTDMVLWTHASHTAACALYARSGWTLQSEKNVRSFGCDLIEQSWTRPL</sequence>
<dbReference type="PANTHER" id="PTHR13947">
    <property type="entry name" value="GNAT FAMILY N-ACETYLTRANSFERASE"/>
    <property type="match status" value="1"/>
</dbReference>
<dbReference type="Pfam" id="PF00583">
    <property type="entry name" value="Acetyltransf_1"/>
    <property type="match status" value="1"/>
</dbReference>
<dbReference type="InterPro" id="IPR050769">
    <property type="entry name" value="NAT_camello-type"/>
</dbReference>
<organism evidence="3 4">
    <name type="scientific">Octadecabacter dasysiphoniae</name>
    <dbReference type="NCBI Taxonomy" id="2909341"/>
    <lineage>
        <taxon>Bacteria</taxon>
        <taxon>Pseudomonadati</taxon>
        <taxon>Pseudomonadota</taxon>
        <taxon>Alphaproteobacteria</taxon>
        <taxon>Rhodobacterales</taxon>
        <taxon>Roseobacteraceae</taxon>
        <taxon>Octadecabacter</taxon>
    </lineage>
</organism>
<dbReference type="CDD" id="cd04301">
    <property type="entry name" value="NAT_SF"/>
    <property type="match status" value="1"/>
</dbReference>
<accession>A0ABS9CS22</accession>
<reference evidence="3 4" key="1">
    <citation type="submission" date="2022-01" db="EMBL/GenBank/DDBJ databases">
        <title>Octadecabacter sp. nov., isolated from a marine alga.</title>
        <authorList>
            <person name="Jin M.S."/>
            <person name="Kim H.M."/>
            <person name="Han D.M."/>
            <person name="Jung J.J."/>
            <person name="Jeon C.O."/>
        </authorList>
    </citation>
    <scope>NUCLEOTIDE SEQUENCE [LARGE SCALE GENOMIC DNA]</scope>
    <source>
        <strain evidence="3 4">G9-8</strain>
    </source>
</reference>
<proteinExistence type="predicted"/>
<dbReference type="InterPro" id="IPR016181">
    <property type="entry name" value="Acyl_CoA_acyltransferase"/>
</dbReference>
<evidence type="ECO:0000256" key="1">
    <source>
        <dbReference type="ARBA" id="ARBA00022679"/>
    </source>
</evidence>
<evidence type="ECO:0000313" key="4">
    <source>
        <dbReference type="Proteomes" id="UP001200557"/>
    </source>
</evidence>
<feature type="domain" description="N-acetyltransferase" evidence="2">
    <location>
        <begin position="4"/>
        <end position="160"/>
    </location>
</feature>
<protein>
    <submittedName>
        <fullName evidence="3">GNAT family N-acetyltransferase</fullName>
    </submittedName>
</protein>
<dbReference type="PROSITE" id="PS51186">
    <property type="entry name" value="GNAT"/>
    <property type="match status" value="1"/>
</dbReference>
<keyword evidence="4" id="KW-1185">Reference proteome</keyword>
<keyword evidence="1" id="KW-0808">Transferase</keyword>
<dbReference type="PANTHER" id="PTHR13947:SF37">
    <property type="entry name" value="LD18367P"/>
    <property type="match status" value="1"/>
</dbReference>